<evidence type="ECO:0000313" key="12">
    <source>
        <dbReference type="EMBL" id="KAH7544644.1"/>
    </source>
</evidence>
<evidence type="ECO:0000256" key="5">
    <source>
        <dbReference type="ARBA" id="ARBA00022598"/>
    </source>
</evidence>
<dbReference type="PANTHER" id="PTHR24096">
    <property type="entry name" value="LONG-CHAIN-FATTY-ACID--COA LIGASE"/>
    <property type="match status" value="1"/>
</dbReference>
<accession>A0A978VY60</accession>
<dbReference type="InterPro" id="IPR042099">
    <property type="entry name" value="ANL_N_sf"/>
</dbReference>
<dbReference type="FunFam" id="3.30.300.30:FF:000007">
    <property type="entry name" value="4-coumarate--CoA ligase 2"/>
    <property type="match status" value="1"/>
</dbReference>
<keyword evidence="9" id="KW-0472">Membrane</keyword>
<keyword evidence="9" id="KW-0812">Transmembrane</keyword>
<evidence type="ECO:0000256" key="1">
    <source>
        <dbReference type="ARBA" id="ARBA00004496"/>
    </source>
</evidence>
<organism evidence="12 13">
    <name type="scientific">Ziziphus jujuba var. spinosa</name>
    <dbReference type="NCBI Taxonomy" id="714518"/>
    <lineage>
        <taxon>Eukaryota</taxon>
        <taxon>Viridiplantae</taxon>
        <taxon>Streptophyta</taxon>
        <taxon>Embryophyta</taxon>
        <taxon>Tracheophyta</taxon>
        <taxon>Spermatophyta</taxon>
        <taxon>Magnoliopsida</taxon>
        <taxon>eudicotyledons</taxon>
        <taxon>Gunneridae</taxon>
        <taxon>Pentapetalae</taxon>
        <taxon>rosids</taxon>
        <taxon>fabids</taxon>
        <taxon>Rosales</taxon>
        <taxon>Rhamnaceae</taxon>
        <taxon>Paliureae</taxon>
        <taxon>Ziziphus</taxon>
    </lineage>
</organism>
<gene>
    <name evidence="12" type="ORF">FEM48_Zijuj01G0007600</name>
</gene>
<comment type="similarity">
    <text evidence="2">Belongs to the ATP-dependent AMP-binding enzyme family.</text>
</comment>
<evidence type="ECO:0000256" key="3">
    <source>
        <dbReference type="ARBA" id="ARBA00012959"/>
    </source>
</evidence>
<keyword evidence="4" id="KW-0963">Cytoplasm</keyword>
<feature type="domain" description="AMP-dependent synthetase/ligase" evidence="10">
    <location>
        <begin position="359"/>
        <end position="431"/>
    </location>
</feature>
<evidence type="ECO:0000256" key="9">
    <source>
        <dbReference type="SAM" id="Phobius"/>
    </source>
</evidence>
<proteinExistence type="inferred from homology"/>
<dbReference type="InterPro" id="IPR000873">
    <property type="entry name" value="AMP-dep_synth/lig_dom"/>
</dbReference>
<dbReference type="EMBL" id="JAEACU010000001">
    <property type="protein sequence ID" value="KAH7544644.1"/>
    <property type="molecule type" value="Genomic_DNA"/>
</dbReference>
<dbReference type="Gene3D" id="3.30.300.30">
    <property type="match status" value="1"/>
</dbReference>
<dbReference type="Pfam" id="PF00501">
    <property type="entry name" value="AMP-binding"/>
    <property type="match status" value="2"/>
</dbReference>
<keyword evidence="6" id="KW-0547">Nucleotide-binding</keyword>
<keyword evidence="7" id="KW-0067">ATP-binding</keyword>
<dbReference type="EC" id="6.2.1.12" evidence="3"/>
<evidence type="ECO:0000313" key="13">
    <source>
        <dbReference type="Proteomes" id="UP000813462"/>
    </source>
</evidence>
<feature type="domain" description="AMP-dependent synthetase/ligase" evidence="10">
    <location>
        <begin position="33"/>
        <end position="335"/>
    </location>
</feature>
<dbReference type="Gene3D" id="3.40.50.12780">
    <property type="entry name" value="N-terminal domain of ligase-like"/>
    <property type="match status" value="1"/>
</dbReference>
<dbReference type="Proteomes" id="UP000813462">
    <property type="component" value="Unassembled WGS sequence"/>
</dbReference>
<dbReference type="InterPro" id="IPR020845">
    <property type="entry name" value="AMP-binding_CS"/>
</dbReference>
<dbReference type="SUPFAM" id="SSF56801">
    <property type="entry name" value="Acetyl-CoA synthetase-like"/>
    <property type="match status" value="1"/>
</dbReference>
<evidence type="ECO:0000256" key="2">
    <source>
        <dbReference type="ARBA" id="ARBA00006432"/>
    </source>
</evidence>
<comment type="caution">
    <text evidence="12">The sequence shown here is derived from an EMBL/GenBank/DDBJ whole genome shotgun (WGS) entry which is preliminary data.</text>
</comment>
<dbReference type="AlphaFoldDB" id="A0A978VY60"/>
<dbReference type="InterPro" id="IPR025110">
    <property type="entry name" value="AMP-bd_C"/>
</dbReference>
<dbReference type="Pfam" id="PF13193">
    <property type="entry name" value="AMP-binding_C"/>
    <property type="match status" value="1"/>
</dbReference>
<reference evidence="12" key="1">
    <citation type="journal article" date="2021" name="Front. Plant Sci.">
        <title>Chromosome-Scale Genome Assembly for Chinese Sour Jujube and Insights Into Its Genome Evolution and Domestication Signature.</title>
        <authorList>
            <person name="Shen L.-Y."/>
            <person name="Luo H."/>
            <person name="Wang X.-L."/>
            <person name="Wang X.-M."/>
            <person name="Qiu X.-J."/>
            <person name="Liu H."/>
            <person name="Zhou S.-S."/>
            <person name="Jia K.-H."/>
            <person name="Nie S."/>
            <person name="Bao Y.-T."/>
            <person name="Zhang R.-G."/>
            <person name="Yun Q.-Z."/>
            <person name="Chai Y.-H."/>
            <person name="Lu J.-Y."/>
            <person name="Li Y."/>
            <person name="Zhao S.-W."/>
            <person name="Mao J.-F."/>
            <person name="Jia S.-G."/>
            <person name="Mao Y.-M."/>
        </authorList>
    </citation>
    <scope>NUCLEOTIDE SEQUENCE</scope>
    <source>
        <strain evidence="12">AT0</strain>
        <tissue evidence="12">Leaf</tissue>
    </source>
</reference>
<evidence type="ECO:0000259" key="10">
    <source>
        <dbReference type="Pfam" id="PF00501"/>
    </source>
</evidence>
<dbReference type="GO" id="GO:0005524">
    <property type="term" value="F:ATP binding"/>
    <property type="evidence" value="ECO:0007669"/>
    <property type="project" value="UniProtKB-KW"/>
</dbReference>
<protein>
    <recommendedName>
        <fullName evidence="3">4-coumarate--CoA ligase</fullName>
        <ecNumber evidence="3">6.2.1.12</ecNumber>
    </recommendedName>
</protein>
<dbReference type="InterPro" id="IPR045851">
    <property type="entry name" value="AMP-bd_C_sf"/>
</dbReference>
<dbReference type="GO" id="GO:0016207">
    <property type="term" value="F:4-coumarate-CoA ligase activity"/>
    <property type="evidence" value="ECO:0007669"/>
    <property type="project" value="UniProtKB-EC"/>
</dbReference>
<evidence type="ECO:0000256" key="8">
    <source>
        <dbReference type="ARBA" id="ARBA00034252"/>
    </source>
</evidence>
<dbReference type="FunFam" id="3.40.50.12780:FF:000003">
    <property type="entry name" value="Long-chain-fatty-acid--CoA ligase FadD"/>
    <property type="match status" value="1"/>
</dbReference>
<evidence type="ECO:0000256" key="7">
    <source>
        <dbReference type="ARBA" id="ARBA00022840"/>
    </source>
</evidence>
<comment type="subcellular location">
    <subcellularLocation>
        <location evidence="1">Cytoplasm</location>
    </subcellularLocation>
</comment>
<evidence type="ECO:0000259" key="11">
    <source>
        <dbReference type="Pfam" id="PF13193"/>
    </source>
</evidence>
<keyword evidence="5" id="KW-0436">Ligase</keyword>
<dbReference type="GO" id="GO:0005737">
    <property type="term" value="C:cytoplasm"/>
    <property type="evidence" value="ECO:0007669"/>
    <property type="project" value="UniProtKB-SubCell"/>
</dbReference>
<keyword evidence="9" id="KW-1133">Transmembrane helix</keyword>
<sequence>MEPKQEHQEFIFRSKLPDIYIPNHLPLHTYCFEKISQFKDRTCLIDGSTGQTYSYGDVELTSRKVASGLDKLGIKQGDVIMLWLQNCPQFVFAFFGASYIGAMSTTANPFYTPAEVAKQAAASKAKLIITQAAYVDKVKDFAKQNGIKIMCIDSPPAEAEEIGLLHFSELVQADENDIPAVKINPDDVVALPYSSGTTGLPKGVMLTHRSQVTSVGQQVDGENPNLYFREDDVILCVLPLFHIYSLNSVLLCALRAGSSILIMHKFETHKLLELTDKYMVTIAPFVPPIVLAIVKSPEVDRYDLSSIRMVLSGAAPMGKELEDALRAKLPNAKLGQVKKQKKKKMNFVDFLVVSMLLVTVYLGYGMTEAGPVLSMCLAFAKEPFEIKSGACGTVVRNAEMKIVDPDTGASLPRNQAGEICIRGSQIMKGYLNDPEATENTIDKEGWLHTGDIGYIDNDDELFIVDRLKELIKYKGFQVAPAELEAMLIAHPNISDAAVVPMKDEAAGEIPVAFVVRSNGSKITEDEIKQYISKQVVYYKRIGRVFFTDKIPKAPSGKILRKDLRARLAEGKYN</sequence>
<dbReference type="PROSITE" id="PS00455">
    <property type="entry name" value="AMP_BINDING"/>
    <property type="match status" value="1"/>
</dbReference>
<evidence type="ECO:0000256" key="4">
    <source>
        <dbReference type="ARBA" id="ARBA00022490"/>
    </source>
</evidence>
<evidence type="ECO:0000256" key="6">
    <source>
        <dbReference type="ARBA" id="ARBA00022741"/>
    </source>
</evidence>
<feature type="transmembrane region" description="Helical" evidence="9">
    <location>
        <begin position="347"/>
        <end position="366"/>
    </location>
</feature>
<feature type="domain" description="AMP-binding enzyme C-terminal" evidence="11">
    <location>
        <begin position="482"/>
        <end position="557"/>
    </location>
</feature>
<dbReference type="PANTHER" id="PTHR24096:SF149">
    <property type="entry name" value="AMP-BINDING DOMAIN-CONTAINING PROTEIN-RELATED"/>
    <property type="match status" value="1"/>
</dbReference>
<dbReference type="CDD" id="cd05904">
    <property type="entry name" value="4CL"/>
    <property type="match status" value="1"/>
</dbReference>
<comment type="catalytic activity">
    <reaction evidence="8">
        <text>(E)-4-coumarate + ATP + CoA = (E)-4-coumaroyl-CoA + AMP + diphosphate</text>
        <dbReference type="Rhea" id="RHEA:19641"/>
        <dbReference type="ChEBI" id="CHEBI:12876"/>
        <dbReference type="ChEBI" id="CHEBI:30616"/>
        <dbReference type="ChEBI" id="CHEBI:33019"/>
        <dbReference type="ChEBI" id="CHEBI:57287"/>
        <dbReference type="ChEBI" id="CHEBI:85008"/>
        <dbReference type="ChEBI" id="CHEBI:456215"/>
        <dbReference type="EC" id="6.2.1.12"/>
    </reaction>
    <physiologicalReaction direction="left-to-right" evidence="8">
        <dbReference type="Rhea" id="RHEA:19642"/>
    </physiologicalReaction>
</comment>
<name>A0A978VY60_ZIZJJ</name>